<dbReference type="Proteomes" id="UP000037600">
    <property type="component" value="Unassembled WGS sequence"/>
</dbReference>
<keyword evidence="12 20" id="KW-0012">Acyltransferase</keyword>
<dbReference type="OrthoDB" id="9808669at2"/>
<dbReference type="InterPro" id="IPR020841">
    <property type="entry name" value="PKS_Beta-ketoAc_synthase_dom"/>
</dbReference>
<dbReference type="AlphaFoldDB" id="A0A0J8GR99"/>
<proteinExistence type="inferred from homology"/>
<keyword evidence="10" id="KW-0443">Lipid metabolism</keyword>
<dbReference type="InterPro" id="IPR016039">
    <property type="entry name" value="Thiolase-like"/>
</dbReference>
<dbReference type="Gene3D" id="3.40.47.10">
    <property type="match status" value="2"/>
</dbReference>
<keyword evidence="6" id="KW-0963">Cytoplasm</keyword>
<dbReference type="PANTHER" id="PTHR11712:SF306">
    <property type="entry name" value="3-OXOACYL-[ACYL-CARRIER-PROTEIN] SYNTHASE 1"/>
    <property type="match status" value="1"/>
</dbReference>
<dbReference type="GO" id="GO:0006633">
    <property type="term" value="P:fatty acid biosynthetic process"/>
    <property type="evidence" value="ECO:0007669"/>
    <property type="project" value="UniProtKB-UniPathway"/>
</dbReference>
<keyword evidence="11" id="KW-0275">Fatty acid biosynthesis</keyword>
<dbReference type="InterPro" id="IPR000794">
    <property type="entry name" value="Beta-ketoacyl_synthase"/>
</dbReference>
<evidence type="ECO:0000256" key="1">
    <source>
        <dbReference type="ARBA" id="ARBA00004496"/>
    </source>
</evidence>
<comment type="catalytic activity">
    <reaction evidence="16">
        <text>(3Z)-decenoyl-[ACP] + malonyl-[ACP] + H(+) = 3-oxo-(5Z)-dodecenoyl-[ACP] + holo-[ACP] + CO2</text>
        <dbReference type="Rhea" id="RHEA:54940"/>
        <dbReference type="Rhea" id="RHEA-COMP:9623"/>
        <dbReference type="Rhea" id="RHEA-COMP:9685"/>
        <dbReference type="Rhea" id="RHEA-COMP:9927"/>
        <dbReference type="Rhea" id="RHEA-COMP:14042"/>
        <dbReference type="ChEBI" id="CHEBI:15378"/>
        <dbReference type="ChEBI" id="CHEBI:16526"/>
        <dbReference type="ChEBI" id="CHEBI:64479"/>
        <dbReference type="ChEBI" id="CHEBI:78449"/>
        <dbReference type="ChEBI" id="CHEBI:78798"/>
        <dbReference type="ChEBI" id="CHEBI:138410"/>
    </reaction>
    <physiologicalReaction direction="left-to-right" evidence="16">
        <dbReference type="Rhea" id="RHEA:54941"/>
    </physiologicalReaction>
</comment>
<reference evidence="20 21" key="1">
    <citation type="submission" date="2015-04" db="EMBL/GenBank/DDBJ databases">
        <title>Draft Genome Sequence of the Novel Agar-Digesting Marine Bacterium Q1.</title>
        <authorList>
            <person name="Li Y."/>
            <person name="Li D."/>
            <person name="Chen G."/>
            <person name="Du Z."/>
        </authorList>
    </citation>
    <scope>NUCLEOTIDE SEQUENCE [LARGE SCALE GENOMIC DNA]</scope>
    <source>
        <strain evidence="20 21">Q1</strain>
    </source>
</reference>
<evidence type="ECO:0000256" key="13">
    <source>
        <dbReference type="ARBA" id="ARBA00039450"/>
    </source>
</evidence>
<dbReference type="EC" id="2.3.1.41" evidence="5"/>
<dbReference type="PROSITE" id="PS52004">
    <property type="entry name" value="KS3_2"/>
    <property type="match status" value="1"/>
</dbReference>
<evidence type="ECO:0000256" key="7">
    <source>
        <dbReference type="ARBA" id="ARBA00022516"/>
    </source>
</evidence>
<feature type="domain" description="Ketosynthase family 3 (KS3)" evidence="19">
    <location>
        <begin position="1"/>
        <end position="401"/>
    </location>
</feature>
<gene>
    <name evidence="20" type="ORF">XM47_10200</name>
</gene>
<dbReference type="GO" id="GO:0005829">
    <property type="term" value="C:cytosol"/>
    <property type="evidence" value="ECO:0007669"/>
    <property type="project" value="TreeGrafter"/>
</dbReference>
<evidence type="ECO:0000259" key="19">
    <source>
        <dbReference type="PROSITE" id="PS52004"/>
    </source>
</evidence>
<comment type="subunit">
    <text evidence="4">Homodimer.</text>
</comment>
<dbReference type="Pfam" id="PF02801">
    <property type="entry name" value="Ketoacyl-synt_C"/>
    <property type="match status" value="1"/>
</dbReference>
<evidence type="ECO:0000313" key="21">
    <source>
        <dbReference type="Proteomes" id="UP000037600"/>
    </source>
</evidence>
<evidence type="ECO:0000256" key="12">
    <source>
        <dbReference type="ARBA" id="ARBA00023315"/>
    </source>
</evidence>
<dbReference type="PATRIC" id="fig|1513271.3.peg.2076"/>
<dbReference type="InterPro" id="IPR018201">
    <property type="entry name" value="Ketoacyl_synth_AS"/>
</dbReference>
<protein>
    <recommendedName>
        <fullName evidence="13">3-oxoacyl-[acyl-carrier-protein] synthase 1</fullName>
        <ecNumber evidence="5">2.3.1.41</ecNumber>
    </recommendedName>
    <alternativeName>
        <fullName evidence="14">3-oxoacyl-[acyl-carrier-protein] synthase I</fullName>
    </alternativeName>
    <alternativeName>
        <fullName evidence="15">Beta-ketoacyl-ACP synthase I</fullName>
    </alternativeName>
</protein>
<keyword evidence="8 18" id="KW-0808">Transferase</keyword>
<evidence type="ECO:0000256" key="6">
    <source>
        <dbReference type="ARBA" id="ARBA00022490"/>
    </source>
</evidence>
<keyword evidence="7" id="KW-0444">Lipid biosynthesis</keyword>
<dbReference type="STRING" id="1513271.XM47_10200"/>
<dbReference type="InterPro" id="IPR014031">
    <property type="entry name" value="Ketoacyl_synth_C"/>
</dbReference>
<dbReference type="NCBIfam" id="NF005589">
    <property type="entry name" value="PRK07314.1"/>
    <property type="match status" value="1"/>
</dbReference>
<dbReference type="FunFam" id="3.40.47.10:FF:000005">
    <property type="entry name" value="3-oxoacyl-[acyl-carrier-protein] synthase I"/>
    <property type="match status" value="1"/>
</dbReference>
<accession>A0A0J8GR99</accession>
<comment type="similarity">
    <text evidence="3 18">Belongs to the thiolase-like superfamily. Beta-ketoacyl-ACP synthases family.</text>
</comment>
<comment type="caution">
    <text evidence="20">The sequence shown here is derived from an EMBL/GenBank/DDBJ whole genome shotgun (WGS) entry which is preliminary data.</text>
</comment>
<evidence type="ECO:0000256" key="8">
    <source>
        <dbReference type="ARBA" id="ARBA00022679"/>
    </source>
</evidence>
<dbReference type="EMBL" id="LAZL01000014">
    <property type="protein sequence ID" value="KMT65232.1"/>
    <property type="molecule type" value="Genomic_DNA"/>
</dbReference>
<evidence type="ECO:0000256" key="17">
    <source>
        <dbReference type="ARBA" id="ARBA00048506"/>
    </source>
</evidence>
<evidence type="ECO:0000313" key="20">
    <source>
        <dbReference type="EMBL" id="KMT65232.1"/>
    </source>
</evidence>
<dbReference type="PROSITE" id="PS00606">
    <property type="entry name" value="KS3_1"/>
    <property type="match status" value="1"/>
</dbReference>
<keyword evidence="21" id="KW-1185">Reference proteome</keyword>
<dbReference type="PANTHER" id="PTHR11712">
    <property type="entry name" value="POLYKETIDE SYNTHASE-RELATED"/>
    <property type="match status" value="1"/>
</dbReference>
<comment type="subcellular location">
    <subcellularLocation>
        <location evidence="1">Cytoplasm</location>
    </subcellularLocation>
</comment>
<dbReference type="Pfam" id="PF00109">
    <property type="entry name" value="ketoacyl-synt"/>
    <property type="match status" value="1"/>
</dbReference>
<keyword evidence="9" id="KW-0276">Fatty acid metabolism</keyword>
<evidence type="ECO:0000256" key="14">
    <source>
        <dbReference type="ARBA" id="ARBA00041620"/>
    </source>
</evidence>
<evidence type="ECO:0000256" key="5">
    <source>
        <dbReference type="ARBA" id="ARBA00013191"/>
    </source>
</evidence>
<evidence type="ECO:0000256" key="16">
    <source>
        <dbReference type="ARBA" id="ARBA00048121"/>
    </source>
</evidence>
<dbReference type="SUPFAM" id="SSF53901">
    <property type="entry name" value="Thiolase-like"/>
    <property type="match status" value="2"/>
</dbReference>
<dbReference type="GO" id="GO:0004315">
    <property type="term" value="F:3-oxoacyl-[acyl-carrier-protein] synthase activity"/>
    <property type="evidence" value="ECO:0007669"/>
    <property type="project" value="UniProtKB-EC"/>
</dbReference>
<name>A0A0J8GR99_9ALTE</name>
<comment type="pathway">
    <text evidence="2">Lipid metabolism; fatty acid biosynthesis.</text>
</comment>
<evidence type="ECO:0000256" key="2">
    <source>
        <dbReference type="ARBA" id="ARBA00005194"/>
    </source>
</evidence>
<evidence type="ECO:0000256" key="3">
    <source>
        <dbReference type="ARBA" id="ARBA00008467"/>
    </source>
</evidence>
<comment type="catalytic activity">
    <reaction evidence="17">
        <text>a fatty acyl-[ACP] + malonyl-[ACP] + H(+) = a 3-oxoacyl-[ACP] + holo-[ACP] + CO2</text>
        <dbReference type="Rhea" id="RHEA:22836"/>
        <dbReference type="Rhea" id="RHEA-COMP:9623"/>
        <dbReference type="Rhea" id="RHEA-COMP:9685"/>
        <dbReference type="Rhea" id="RHEA-COMP:9916"/>
        <dbReference type="Rhea" id="RHEA-COMP:14125"/>
        <dbReference type="ChEBI" id="CHEBI:15378"/>
        <dbReference type="ChEBI" id="CHEBI:16526"/>
        <dbReference type="ChEBI" id="CHEBI:64479"/>
        <dbReference type="ChEBI" id="CHEBI:78449"/>
        <dbReference type="ChEBI" id="CHEBI:78776"/>
        <dbReference type="ChEBI" id="CHEBI:138651"/>
        <dbReference type="EC" id="2.3.1.41"/>
    </reaction>
    <physiologicalReaction direction="left-to-right" evidence="17">
        <dbReference type="Rhea" id="RHEA:22837"/>
    </physiologicalReaction>
</comment>
<dbReference type="UniPathway" id="UPA00094"/>
<organism evidence="20 21">
    <name type="scientific">Catenovulum maritimum</name>
    <dbReference type="NCBI Taxonomy" id="1513271"/>
    <lineage>
        <taxon>Bacteria</taxon>
        <taxon>Pseudomonadati</taxon>
        <taxon>Pseudomonadota</taxon>
        <taxon>Gammaproteobacteria</taxon>
        <taxon>Alteromonadales</taxon>
        <taxon>Alteromonadaceae</taxon>
        <taxon>Catenovulum</taxon>
    </lineage>
</organism>
<dbReference type="CDD" id="cd00834">
    <property type="entry name" value="KAS_I_II"/>
    <property type="match status" value="1"/>
</dbReference>
<dbReference type="RefSeq" id="WP_048692225.1">
    <property type="nucleotide sequence ID" value="NZ_KQ130490.1"/>
</dbReference>
<evidence type="ECO:0000256" key="10">
    <source>
        <dbReference type="ARBA" id="ARBA00023098"/>
    </source>
</evidence>
<dbReference type="NCBIfam" id="NF005935">
    <property type="entry name" value="PRK07967.1"/>
    <property type="match status" value="1"/>
</dbReference>
<evidence type="ECO:0000256" key="18">
    <source>
        <dbReference type="RuleBase" id="RU003694"/>
    </source>
</evidence>
<evidence type="ECO:0000256" key="9">
    <source>
        <dbReference type="ARBA" id="ARBA00022832"/>
    </source>
</evidence>
<dbReference type="InterPro" id="IPR014030">
    <property type="entry name" value="Ketoacyl_synth_N"/>
</dbReference>
<evidence type="ECO:0000256" key="11">
    <source>
        <dbReference type="ARBA" id="ARBA00023160"/>
    </source>
</evidence>
<evidence type="ECO:0000256" key="15">
    <source>
        <dbReference type="ARBA" id="ARBA00042143"/>
    </source>
</evidence>
<dbReference type="SMART" id="SM00825">
    <property type="entry name" value="PKS_KS"/>
    <property type="match status" value="1"/>
</dbReference>
<dbReference type="FunFam" id="3.40.47.10:FF:000006">
    <property type="entry name" value="3-oxoacyl-[acyl-carrier-protein] synthase I"/>
    <property type="match status" value="1"/>
</dbReference>
<evidence type="ECO:0000256" key="4">
    <source>
        <dbReference type="ARBA" id="ARBA00011738"/>
    </source>
</evidence>
<sequence length="404" mass="42863">MKRAVITGLGIVSSIGNNADEVRDSLKAGRSGITFSQQFADVKMRSQVWGDVKLNLSEHIDRKQMRFMGDAAGYAFLAMQQAVEDSGLSEDQVSNPRTGLLVGSGGASSQNQVDAADTMREKGVRRVGPYQVTRTMGSTASACLATPFKIKGVNYSISSACATSAHCIGHALEQIQLGKQDVVFAGGSEELHWSLACLFDGMGALSTKYNETPEKASRTYDADRDGFVIAGGGGIVVVEELEHALARGAKIYAEIVGYGATSDGYDMVAPSGEGAIRCMQQAMSTVEAPIDYVNTHGTSTPVGDLKELEAIQSVFSETKPAISATKAMTGHSLGAAGVHEAIYSLLMLENDFIAPSINIDNLDEKAQGLDIVHETREAKLKTVMSNSFGFGGTNATLVFQKHSK</sequence>